<feature type="region of interest" description="Disordered" evidence="2">
    <location>
        <begin position="243"/>
        <end position="266"/>
    </location>
</feature>
<feature type="compositionally biased region" description="Basic and acidic residues" evidence="2">
    <location>
        <begin position="504"/>
        <end position="525"/>
    </location>
</feature>
<feature type="region of interest" description="Disordered" evidence="2">
    <location>
        <begin position="497"/>
        <end position="525"/>
    </location>
</feature>
<organism evidence="3">
    <name type="scientific">Dichomitus squalens</name>
    <dbReference type="NCBI Taxonomy" id="114155"/>
    <lineage>
        <taxon>Eukaryota</taxon>
        <taxon>Fungi</taxon>
        <taxon>Dikarya</taxon>
        <taxon>Basidiomycota</taxon>
        <taxon>Agaricomycotina</taxon>
        <taxon>Agaricomycetes</taxon>
        <taxon>Polyporales</taxon>
        <taxon>Polyporaceae</taxon>
        <taxon>Dichomitus</taxon>
    </lineage>
</organism>
<feature type="region of interest" description="Disordered" evidence="2">
    <location>
        <begin position="401"/>
        <end position="438"/>
    </location>
</feature>
<protein>
    <submittedName>
        <fullName evidence="3">Uncharacterized protein</fullName>
    </submittedName>
</protein>
<dbReference type="OrthoDB" id="276323at2759"/>
<sequence>MLSSPRSNVHAQDDKTAELEARVKDMVHSAFWNEALESLSSSSADKQLPRLRRLYEDLLEAVKPLLPGRHPVIVTLSLPLSPTSAPLRSAATHLREILVALRERASPARDAYVDGLIQALDEPNQLATTEELARLVADTARSILQLTEWMKDDLSQFMVGSVEEKDLKAMITQQAMLREKSLILQLWAPGRIELSWKAWLGGLDTSVYPGAETVQPPHHRWAYRLVQAFATNAPITCPLPTIRIPGTDSPEQHAGESEDVESPQNILPPPFFVTTPALLTAQNYLQALVIAASLRSLVRLPASSLPASSGDNPASFTERIWTLLRSSVDEEPGAENTKVVNLADEVVRVRRVCADDAHPCGPEEEARLRAAVDRTLQPRDPVFLLLQKRLMQALAAWLVSSPGPSGRSGSASPNGRASTPVHMQTGRERPGKRPRLHLGLDNPKSVFVAWERERRKPPVIKGFEDDVLAREVWETFKKVGMVVDWTDRVWQDLVETGEIGGLPEDGKPEGAREQQGKDTGADAHV</sequence>
<accession>A0A4Q9MVB8</accession>
<comment type="similarity">
    <text evidence="1">Belongs to the TCP11 family.</text>
</comment>
<dbReference type="GO" id="GO:0007165">
    <property type="term" value="P:signal transduction"/>
    <property type="evidence" value="ECO:0007669"/>
    <property type="project" value="TreeGrafter"/>
</dbReference>
<dbReference type="Pfam" id="PF05794">
    <property type="entry name" value="Tcp11"/>
    <property type="match status" value="1"/>
</dbReference>
<dbReference type="PANTHER" id="PTHR12832:SF11">
    <property type="entry name" value="LD23868P"/>
    <property type="match status" value="1"/>
</dbReference>
<dbReference type="AlphaFoldDB" id="A0A4Q9MVB8"/>
<feature type="compositionally biased region" description="Low complexity" evidence="2">
    <location>
        <begin position="401"/>
        <end position="418"/>
    </location>
</feature>
<dbReference type="PANTHER" id="PTHR12832">
    <property type="entry name" value="TESTIS-SPECIFIC PROTEIN PBS13 T-COMPLEX 11"/>
    <property type="match status" value="1"/>
</dbReference>
<evidence type="ECO:0000256" key="2">
    <source>
        <dbReference type="SAM" id="MobiDB-lite"/>
    </source>
</evidence>
<dbReference type="InterPro" id="IPR008862">
    <property type="entry name" value="Tcp11"/>
</dbReference>
<evidence type="ECO:0000313" key="3">
    <source>
        <dbReference type="EMBL" id="TBU30236.1"/>
    </source>
</evidence>
<name>A0A4Q9MVB8_9APHY</name>
<dbReference type="Proteomes" id="UP000292957">
    <property type="component" value="Unassembled WGS sequence"/>
</dbReference>
<gene>
    <name evidence="3" type="ORF">BD311DRAFT_659431</name>
</gene>
<dbReference type="EMBL" id="ML143407">
    <property type="protein sequence ID" value="TBU30236.1"/>
    <property type="molecule type" value="Genomic_DNA"/>
</dbReference>
<evidence type="ECO:0000256" key="1">
    <source>
        <dbReference type="ARBA" id="ARBA00010954"/>
    </source>
</evidence>
<reference evidence="3" key="1">
    <citation type="submission" date="2019-01" db="EMBL/GenBank/DDBJ databases">
        <title>Draft genome sequences of three monokaryotic isolates of the white-rot basidiomycete fungus Dichomitus squalens.</title>
        <authorList>
            <consortium name="DOE Joint Genome Institute"/>
            <person name="Lopez S.C."/>
            <person name="Andreopoulos B."/>
            <person name="Pangilinan J."/>
            <person name="Lipzen A."/>
            <person name="Riley R."/>
            <person name="Ahrendt S."/>
            <person name="Ng V."/>
            <person name="Barry K."/>
            <person name="Daum C."/>
            <person name="Grigoriev I.V."/>
            <person name="Hilden K.S."/>
            <person name="Makela M.R."/>
            <person name="de Vries R.P."/>
        </authorList>
    </citation>
    <scope>NUCLEOTIDE SEQUENCE [LARGE SCALE GENOMIC DNA]</scope>
    <source>
        <strain evidence="3">OM18370.1</strain>
    </source>
</reference>
<proteinExistence type="inferred from homology"/>